<gene>
    <name evidence="2" type="ORF">SAMN05421769_0814</name>
</gene>
<sequence length="154" mass="17387">MEINQLNLESDKINNPKLNELYSQFQEILQKLNDKKLPSEAVQYINDIVEQTNSTTLEDKALLKFLKDKQNLIIKYLEKEHKIVLKSYYKKLWLAVGMTAFGLPIGVLFGLLMKNMGLMAIGLPIGLGVGAAVGSSMDKKALEEGRQIDVELKY</sequence>
<dbReference type="STRING" id="59733.SAMN05421769_0814"/>
<dbReference type="OrthoDB" id="769130at2"/>
<feature type="transmembrane region" description="Helical" evidence="1">
    <location>
        <begin position="92"/>
        <end position="112"/>
    </location>
</feature>
<organism evidence="2 3">
    <name type="scientific">Chryseobacterium scophthalmum</name>
    <dbReference type="NCBI Taxonomy" id="59733"/>
    <lineage>
        <taxon>Bacteria</taxon>
        <taxon>Pseudomonadati</taxon>
        <taxon>Bacteroidota</taxon>
        <taxon>Flavobacteriia</taxon>
        <taxon>Flavobacteriales</taxon>
        <taxon>Weeksellaceae</taxon>
        <taxon>Chryseobacterium group</taxon>
        <taxon>Chryseobacterium</taxon>
    </lineage>
</organism>
<dbReference type="AlphaFoldDB" id="A0A1N6EYC3"/>
<evidence type="ECO:0000313" key="2">
    <source>
        <dbReference type="EMBL" id="SIN88019.1"/>
    </source>
</evidence>
<feature type="transmembrane region" description="Helical" evidence="1">
    <location>
        <begin position="118"/>
        <end position="137"/>
    </location>
</feature>
<dbReference type="Proteomes" id="UP000184782">
    <property type="component" value="Unassembled WGS sequence"/>
</dbReference>
<proteinExistence type="predicted"/>
<protein>
    <submittedName>
        <fullName evidence="2">Uncharacterized protein</fullName>
    </submittedName>
</protein>
<keyword evidence="3" id="KW-1185">Reference proteome</keyword>
<evidence type="ECO:0000256" key="1">
    <source>
        <dbReference type="SAM" id="Phobius"/>
    </source>
</evidence>
<dbReference type="EMBL" id="FSRQ01000001">
    <property type="protein sequence ID" value="SIN88019.1"/>
    <property type="molecule type" value="Genomic_DNA"/>
</dbReference>
<reference evidence="3" key="1">
    <citation type="submission" date="2016-12" db="EMBL/GenBank/DDBJ databases">
        <authorList>
            <person name="Varghese N."/>
            <person name="Submissions S."/>
        </authorList>
    </citation>
    <scope>NUCLEOTIDE SEQUENCE [LARGE SCALE GENOMIC DNA]</scope>
    <source>
        <strain evidence="3">DSM 16779</strain>
    </source>
</reference>
<accession>A0A1N6EYC3</accession>
<keyword evidence="1" id="KW-1133">Transmembrane helix</keyword>
<keyword evidence="1" id="KW-0812">Transmembrane</keyword>
<name>A0A1N6EYC3_9FLAO</name>
<keyword evidence="1" id="KW-0472">Membrane</keyword>
<evidence type="ECO:0000313" key="3">
    <source>
        <dbReference type="Proteomes" id="UP000184782"/>
    </source>
</evidence>
<dbReference type="RefSeq" id="WP_074228979.1">
    <property type="nucleotide sequence ID" value="NZ_FSRQ01000001.1"/>
</dbReference>